<dbReference type="InterPro" id="IPR011598">
    <property type="entry name" value="bHLH_dom"/>
</dbReference>
<proteinExistence type="predicted"/>
<dbReference type="Pfam" id="PF00010">
    <property type="entry name" value="HLH"/>
    <property type="match status" value="1"/>
</dbReference>
<name>A0AA38IG21_9CUCU</name>
<keyword evidence="3" id="KW-1185">Reference proteome</keyword>
<dbReference type="AlphaFoldDB" id="A0AA38IG21"/>
<comment type="caution">
    <text evidence="2">The sequence shown here is derived from an EMBL/GenBank/DDBJ whole genome shotgun (WGS) entry which is preliminary data.</text>
</comment>
<evidence type="ECO:0000313" key="2">
    <source>
        <dbReference type="EMBL" id="KAJ3657388.1"/>
    </source>
</evidence>
<sequence>MIRLKIRTISTKLMDIFLTVVVVTIVHTVLTQRYIKTVFQYKVCKSLRGKRISKVKTLQHAIDYIHSLLDLLEQDRNYHVLVSSQTSPLISQTIKLQSHYYAHKLQDYFPDFHYAANL</sequence>
<dbReference type="EMBL" id="JALNTZ010000003">
    <property type="protein sequence ID" value="KAJ3657388.1"/>
    <property type="molecule type" value="Genomic_DNA"/>
</dbReference>
<dbReference type="SUPFAM" id="SSF47459">
    <property type="entry name" value="HLH, helix-loop-helix DNA-binding domain"/>
    <property type="match status" value="1"/>
</dbReference>
<evidence type="ECO:0000313" key="3">
    <source>
        <dbReference type="Proteomes" id="UP001168821"/>
    </source>
</evidence>
<dbReference type="Gene3D" id="4.10.280.10">
    <property type="entry name" value="Helix-loop-helix DNA-binding domain"/>
    <property type="match status" value="1"/>
</dbReference>
<dbReference type="Proteomes" id="UP001168821">
    <property type="component" value="Unassembled WGS sequence"/>
</dbReference>
<organism evidence="2 3">
    <name type="scientific">Zophobas morio</name>
    <dbReference type="NCBI Taxonomy" id="2755281"/>
    <lineage>
        <taxon>Eukaryota</taxon>
        <taxon>Metazoa</taxon>
        <taxon>Ecdysozoa</taxon>
        <taxon>Arthropoda</taxon>
        <taxon>Hexapoda</taxon>
        <taxon>Insecta</taxon>
        <taxon>Pterygota</taxon>
        <taxon>Neoptera</taxon>
        <taxon>Endopterygota</taxon>
        <taxon>Coleoptera</taxon>
        <taxon>Polyphaga</taxon>
        <taxon>Cucujiformia</taxon>
        <taxon>Tenebrionidae</taxon>
        <taxon>Zophobas</taxon>
    </lineage>
</organism>
<dbReference type="InterPro" id="IPR036638">
    <property type="entry name" value="HLH_DNA-bd_sf"/>
</dbReference>
<accession>A0AA38IG21</accession>
<gene>
    <name evidence="2" type="ORF">Zmor_009195</name>
</gene>
<evidence type="ECO:0000259" key="1">
    <source>
        <dbReference type="Pfam" id="PF00010"/>
    </source>
</evidence>
<dbReference type="GO" id="GO:0046983">
    <property type="term" value="F:protein dimerization activity"/>
    <property type="evidence" value="ECO:0007669"/>
    <property type="project" value="InterPro"/>
</dbReference>
<reference evidence="2" key="1">
    <citation type="journal article" date="2023" name="G3 (Bethesda)">
        <title>Whole genome assemblies of Zophobas morio and Tenebrio molitor.</title>
        <authorList>
            <person name="Kaur S."/>
            <person name="Stinson S.A."/>
            <person name="diCenzo G.C."/>
        </authorList>
    </citation>
    <scope>NUCLEOTIDE SEQUENCE</scope>
    <source>
        <strain evidence="2">QUZm001</strain>
    </source>
</reference>
<protein>
    <recommendedName>
        <fullName evidence="1">BHLH domain-containing protein</fullName>
    </recommendedName>
</protein>
<feature type="domain" description="BHLH" evidence="1">
    <location>
        <begin position="47"/>
        <end position="68"/>
    </location>
</feature>